<evidence type="ECO:0000256" key="1">
    <source>
        <dbReference type="SAM" id="MobiDB-lite"/>
    </source>
</evidence>
<dbReference type="Pfam" id="PF00069">
    <property type="entry name" value="Pkinase"/>
    <property type="match status" value="1"/>
</dbReference>
<name>A0A8S1S166_PAROT</name>
<dbReference type="Proteomes" id="UP000683925">
    <property type="component" value="Unassembled WGS sequence"/>
</dbReference>
<dbReference type="GO" id="GO:0005524">
    <property type="term" value="F:ATP binding"/>
    <property type="evidence" value="ECO:0007669"/>
    <property type="project" value="InterPro"/>
</dbReference>
<feature type="domain" description="Protein kinase" evidence="2">
    <location>
        <begin position="387"/>
        <end position="682"/>
    </location>
</feature>
<feature type="domain" description="Protein kinase" evidence="2">
    <location>
        <begin position="1"/>
        <end position="267"/>
    </location>
</feature>
<dbReference type="PROSITE" id="PS50011">
    <property type="entry name" value="PROTEIN_KINASE_DOM"/>
    <property type="match status" value="2"/>
</dbReference>
<dbReference type="InterPro" id="IPR000719">
    <property type="entry name" value="Prot_kinase_dom"/>
</dbReference>
<sequence length="799" mass="93064">MDFDLTRFEFISQEPYIKHNNRTFFKLREKKNSSKIFTFLIIDGVSEDNLMKNHIHCQGRTEGIVKIKGHKNLDFQDQFGIKVCRQGYLLEEISQSLSQVAQIEKINETIISQLLLDVVTILADLQEEEIALPYITPDQIMRMKDGKFKLFDVNHAISVIGMDSSVQREIKSDINYMDPDTFAASISGQISTLQNYFKSVVYSFGLIILEFNCQQFSNHRKTEEQIIFMLEQLSIMNPNISDLVNQMVLSSKNKRPNCKEVYDHMIEIKNGIENKVEIQMGQDFNQQQDNTFNWTKQFTVSQPINENFFSQEQFGETNKQIQPQQVQRFQDSLAYSDNCQTMQFVQSGIKLPENLRNQIKQWQERQQQIQSQQDFTLRQDEPNSNHLESSDEIEQNFYNQMSFAQLVEILNRFPLIKQINENDLIINDEYNIDEQQNIFRCTFQNQEKVVKIYRNKPASHIFQLLNNINHIQKLKIYGLCIYEGYYLQESENGTCLGTLYLITQQMNCDLERALAIPQIHQKKQKESVILNISLFLKAYNEHFTHGNLKPSNILLDNSLNIYVTDYGLSEVKGELDDQLYSSKPSCVYSPPEKTIRNTLSNTSDVWSFGIIISDILTGQKMNNTIIQKLGMKDHSYQGHLQLDKLDFFPSLEQNNKMKNLLKQMTLYNCQKRITSDQVHNELKIIFNWTDQSNFKSNNTNNFYAGNKISQSNIQKNNYVQPQPQLYSINQNQQSPSFTSIKQTIQNNQNKIHRNTGLSHKIPPPSARQQRFDKSGGEFYIQGKTVNLQPQDGGKQKKSQ</sequence>
<keyword evidence="4" id="KW-1185">Reference proteome</keyword>
<gene>
    <name evidence="3" type="ORF">POCTA_138.1.T0040008</name>
</gene>
<evidence type="ECO:0000313" key="4">
    <source>
        <dbReference type="Proteomes" id="UP000683925"/>
    </source>
</evidence>
<dbReference type="AlphaFoldDB" id="A0A8S1S166"/>
<dbReference type="EMBL" id="CAJJDP010000003">
    <property type="protein sequence ID" value="CAD8132604.1"/>
    <property type="molecule type" value="Genomic_DNA"/>
</dbReference>
<accession>A0A8S1S166</accession>
<evidence type="ECO:0000259" key="2">
    <source>
        <dbReference type="PROSITE" id="PS50011"/>
    </source>
</evidence>
<organism evidence="3 4">
    <name type="scientific">Paramecium octaurelia</name>
    <dbReference type="NCBI Taxonomy" id="43137"/>
    <lineage>
        <taxon>Eukaryota</taxon>
        <taxon>Sar</taxon>
        <taxon>Alveolata</taxon>
        <taxon>Ciliophora</taxon>
        <taxon>Intramacronucleata</taxon>
        <taxon>Oligohymenophorea</taxon>
        <taxon>Peniculida</taxon>
        <taxon>Parameciidae</taxon>
        <taxon>Paramecium</taxon>
    </lineage>
</organism>
<evidence type="ECO:0000313" key="3">
    <source>
        <dbReference type="EMBL" id="CAD8132604.1"/>
    </source>
</evidence>
<proteinExistence type="predicted"/>
<feature type="region of interest" description="Disordered" evidence="1">
    <location>
        <begin position="370"/>
        <end position="389"/>
    </location>
</feature>
<dbReference type="SMART" id="SM00220">
    <property type="entry name" value="S_TKc"/>
    <property type="match status" value="1"/>
</dbReference>
<dbReference type="GO" id="GO:0004672">
    <property type="term" value="F:protein kinase activity"/>
    <property type="evidence" value="ECO:0007669"/>
    <property type="project" value="InterPro"/>
</dbReference>
<dbReference type="PANTHER" id="PTHR24362">
    <property type="entry name" value="SERINE/THREONINE-PROTEIN KINASE NEK"/>
    <property type="match status" value="1"/>
</dbReference>
<reference evidence="3" key="1">
    <citation type="submission" date="2021-01" db="EMBL/GenBank/DDBJ databases">
        <authorList>
            <consortium name="Genoscope - CEA"/>
            <person name="William W."/>
        </authorList>
    </citation>
    <scope>NUCLEOTIDE SEQUENCE</scope>
</reference>
<feature type="region of interest" description="Disordered" evidence="1">
    <location>
        <begin position="754"/>
        <end position="799"/>
    </location>
</feature>
<dbReference type="OMA" id="PNCKEVY"/>
<dbReference type="PANTHER" id="PTHR24362:SF309">
    <property type="entry name" value="PROTEIN KINASE DOMAIN-CONTAINING PROTEIN"/>
    <property type="match status" value="1"/>
</dbReference>
<comment type="caution">
    <text evidence="3">The sequence shown here is derived from an EMBL/GenBank/DDBJ whole genome shotgun (WGS) entry which is preliminary data.</text>
</comment>
<protein>
    <recommendedName>
        <fullName evidence="2">Protein kinase domain-containing protein</fullName>
    </recommendedName>
</protein>
<dbReference type="OrthoDB" id="294852at2759"/>